<dbReference type="AlphaFoldDB" id="K4AM59"/>
<dbReference type="Proteomes" id="UP000004995">
    <property type="component" value="Unassembled WGS sequence"/>
</dbReference>
<dbReference type="PANTHER" id="PTHR35828">
    <property type="entry name" value="OS08G0203800 PROTEIN-RELATED"/>
    <property type="match status" value="1"/>
</dbReference>
<organism evidence="2 3">
    <name type="scientific">Setaria italica</name>
    <name type="common">Foxtail millet</name>
    <name type="synonym">Panicum italicum</name>
    <dbReference type="NCBI Taxonomy" id="4555"/>
    <lineage>
        <taxon>Eukaryota</taxon>
        <taxon>Viridiplantae</taxon>
        <taxon>Streptophyta</taxon>
        <taxon>Embryophyta</taxon>
        <taxon>Tracheophyta</taxon>
        <taxon>Spermatophyta</taxon>
        <taxon>Magnoliopsida</taxon>
        <taxon>Liliopsida</taxon>
        <taxon>Poales</taxon>
        <taxon>Poaceae</taxon>
        <taxon>PACMAD clade</taxon>
        <taxon>Panicoideae</taxon>
        <taxon>Panicodae</taxon>
        <taxon>Paniceae</taxon>
        <taxon>Cenchrinae</taxon>
        <taxon>Setaria</taxon>
    </lineage>
</organism>
<evidence type="ECO:0000259" key="1">
    <source>
        <dbReference type="SMART" id="SM00256"/>
    </source>
</evidence>
<dbReference type="InParanoid" id="K4AM59"/>
<protein>
    <recommendedName>
        <fullName evidence="1">F-box domain-containing protein</fullName>
    </recommendedName>
</protein>
<dbReference type="STRING" id="4555.K4AM59"/>
<dbReference type="Pfam" id="PF24523">
    <property type="entry name" value="DUF7595"/>
    <property type="match status" value="1"/>
</dbReference>
<name>K4AM59_SETIT</name>
<evidence type="ECO:0000313" key="3">
    <source>
        <dbReference type="Proteomes" id="UP000004995"/>
    </source>
</evidence>
<dbReference type="Gramene" id="KQK88326">
    <property type="protein sequence ID" value="KQK88326"/>
    <property type="gene ID" value="SETIT_039994mg"/>
</dbReference>
<sequence length="378" mass="40829">MDMLPSSPLPADLLLEVLARCDPATVIRCAATCKPWYRCITDPSFPRLLRAHTGGGRSVTCLVGGFFWRSREDDRCTFTETRMSPSSSCSAATTSPVAKTIRAFLSRNAGHLKSFEPWTRRVVGHATGTSPVDMQVCNPVTGWRRSIPAPAVYDQAHVLLPGEDSHSFQLVAMDGGGAWDPEIELSPPEDFERVVTPSPVVLGRVAHWLFRACGAYNVLALDADAARAACIDVPPRSALDSDAIPRKQMLLSSTADGRLSLLAGEETRISAWALSTATTTTGGSSDSGWSLHATYEREWIARFVAPQGPRRKPGYPVIDLERGGGGGAFIGAQGFGSYVLLNMGTNEIVRTEVAKSSCFCPYEYEVDLALLTAPMKSF</sequence>
<dbReference type="HOGENOM" id="CLU_018793_3_2_1"/>
<dbReference type="EMBL" id="AGNK02005519">
    <property type="status" value="NOT_ANNOTATED_CDS"/>
    <property type="molecule type" value="Genomic_DNA"/>
</dbReference>
<dbReference type="InterPro" id="IPR036047">
    <property type="entry name" value="F-box-like_dom_sf"/>
</dbReference>
<dbReference type="Gene3D" id="1.20.1280.50">
    <property type="match status" value="1"/>
</dbReference>
<dbReference type="PANTHER" id="PTHR35828:SF28">
    <property type="entry name" value="F-BOX DOMAIN CONTAINING PROTEIN"/>
    <property type="match status" value="1"/>
</dbReference>
<feature type="domain" description="F-box" evidence="1">
    <location>
        <begin position="9"/>
        <end position="49"/>
    </location>
</feature>
<accession>K4AM59</accession>
<dbReference type="SMART" id="SM00256">
    <property type="entry name" value="FBOX"/>
    <property type="match status" value="1"/>
</dbReference>
<dbReference type="InterPro" id="IPR056016">
    <property type="entry name" value="DUF7595"/>
</dbReference>
<dbReference type="InterPro" id="IPR001810">
    <property type="entry name" value="F-box_dom"/>
</dbReference>
<reference evidence="2" key="2">
    <citation type="submission" date="2018-08" db="UniProtKB">
        <authorList>
            <consortium name="EnsemblPlants"/>
        </authorList>
    </citation>
    <scope>IDENTIFICATION</scope>
    <source>
        <strain evidence="2">Yugu1</strain>
    </source>
</reference>
<proteinExistence type="predicted"/>
<dbReference type="EnsemblPlants" id="KQK88326">
    <property type="protein sequence ID" value="KQK88326"/>
    <property type="gene ID" value="SETIT_039994mg"/>
</dbReference>
<dbReference type="SUPFAM" id="SSF81383">
    <property type="entry name" value="F-box domain"/>
    <property type="match status" value="1"/>
</dbReference>
<evidence type="ECO:0000313" key="2">
    <source>
        <dbReference type="EnsemblPlants" id="KQK88326"/>
    </source>
</evidence>
<dbReference type="OMA" id="TYEREWI"/>
<dbReference type="Pfam" id="PF00646">
    <property type="entry name" value="F-box"/>
    <property type="match status" value="1"/>
</dbReference>
<reference evidence="3" key="1">
    <citation type="journal article" date="2012" name="Nat. Biotechnol.">
        <title>Reference genome sequence of the model plant Setaria.</title>
        <authorList>
            <person name="Bennetzen J.L."/>
            <person name="Schmutz J."/>
            <person name="Wang H."/>
            <person name="Percifield R."/>
            <person name="Hawkins J."/>
            <person name="Pontaroli A.C."/>
            <person name="Estep M."/>
            <person name="Feng L."/>
            <person name="Vaughn J.N."/>
            <person name="Grimwood J."/>
            <person name="Jenkins J."/>
            <person name="Barry K."/>
            <person name="Lindquist E."/>
            <person name="Hellsten U."/>
            <person name="Deshpande S."/>
            <person name="Wang X."/>
            <person name="Wu X."/>
            <person name="Mitros T."/>
            <person name="Triplett J."/>
            <person name="Yang X."/>
            <person name="Ye C.Y."/>
            <person name="Mauro-Herrera M."/>
            <person name="Wang L."/>
            <person name="Li P."/>
            <person name="Sharma M."/>
            <person name="Sharma R."/>
            <person name="Ronald P.C."/>
            <person name="Panaud O."/>
            <person name="Kellogg E.A."/>
            <person name="Brutnell T.P."/>
            <person name="Doust A.N."/>
            <person name="Tuskan G.A."/>
            <person name="Rokhsar D."/>
            <person name="Devos K.M."/>
        </authorList>
    </citation>
    <scope>NUCLEOTIDE SEQUENCE [LARGE SCALE GENOMIC DNA]</scope>
    <source>
        <strain evidence="3">cv. Yugu1</strain>
    </source>
</reference>
<keyword evidence="3" id="KW-1185">Reference proteome</keyword>